<dbReference type="InterPro" id="IPR032498">
    <property type="entry name" value="PI3K_P85_iSH2"/>
</dbReference>
<name>A0A6A4WQ85_AMPAM</name>
<evidence type="ECO:0000313" key="6">
    <source>
        <dbReference type="Proteomes" id="UP000440578"/>
    </source>
</evidence>
<keyword evidence="6" id="KW-1185">Reference proteome</keyword>
<evidence type="ECO:0000259" key="4">
    <source>
        <dbReference type="PROSITE" id="PS50001"/>
    </source>
</evidence>
<evidence type="ECO:0000256" key="3">
    <source>
        <dbReference type="SAM" id="Coils"/>
    </source>
</evidence>
<dbReference type="GO" id="GO:0008286">
    <property type="term" value="P:insulin receptor signaling pathway"/>
    <property type="evidence" value="ECO:0007669"/>
    <property type="project" value="TreeGrafter"/>
</dbReference>
<dbReference type="PRINTS" id="PR00401">
    <property type="entry name" value="SH2DOMAIN"/>
</dbReference>
<protein>
    <submittedName>
        <fullName evidence="5">Phosphatidylinositol 3-kinase regulatory subunit gamma</fullName>
    </submittedName>
</protein>
<reference evidence="5 6" key="1">
    <citation type="submission" date="2019-07" db="EMBL/GenBank/DDBJ databases">
        <title>Draft genome assembly of a fouling barnacle, Amphibalanus amphitrite (Darwin, 1854): The first reference genome for Thecostraca.</title>
        <authorList>
            <person name="Kim W."/>
        </authorList>
    </citation>
    <scope>NUCLEOTIDE SEQUENCE [LARGE SCALE GENOMIC DNA]</scope>
    <source>
        <strain evidence="5">SNU_AA5</strain>
        <tissue evidence="5">Soma without cirri and trophi</tissue>
    </source>
</reference>
<dbReference type="InterPro" id="IPR036860">
    <property type="entry name" value="SH2_dom_sf"/>
</dbReference>
<organism evidence="5 6">
    <name type="scientific">Amphibalanus amphitrite</name>
    <name type="common">Striped barnacle</name>
    <name type="synonym">Balanus amphitrite</name>
    <dbReference type="NCBI Taxonomy" id="1232801"/>
    <lineage>
        <taxon>Eukaryota</taxon>
        <taxon>Metazoa</taxon>
        <taxon>Ecdysozoa</taxon>
        <taxon>Arthropoda</taxon>
        <taxon>Crustacea</taxon>
        <taxon>Multicrustacea</taxon>
        <taxon>Cirripedia</taxon>
        <taxon>Thoracica</taxon>
        <taxon>Thoracicalcarea</taxon>
        <taxon>Balanomorpha</taxon>
        <taxon>Balanoidea</taxon>
        <taxon>Balanidae</taxon>
        <taxon>Amphibalaninae</taxon>
        <taxon>Amphibalanus</taxon>
    </lineage>
</organism>
<dbReference type="GO" id="GO:0046935">
    <property type="term" value="F:1-phosphatidylinositol-3-kinase regulator activity"/>
    <property type="evidence" value="ECO:0007669"/>
    <property type="project" value="TreeGrafter"/>
</dbReference>
<dbReference type="Proteomes" id="UP000440578">
    <property type="component" value="Unassembled WGS sequence"/>
</dbReference>
<gene>
    <name evidence="5" type="primary">PIK3R3</name>
    <name evidence="5" type="ORF">FJT64_023946</name>
</gene>
<evidence type="ECO:0000256" key="2">
    <source>
        <dbReference type="PROSITE-ProRule" id="PRU00191"/>
    </source>
</evidence>
<dbReference type="Pfam" id="PF16454">
    <property type="entry name" value="PI3K_P85_iSH2"/>
    <property type="match status" value="1"/>
</dbReference>
<feature type="coiled-coil region" evidence="3">
    <location>
        <begin position="139"/>
        <end position="166"/>
    </location>
</feature>
<dbReference type="PANTHER" id="PTHR10155">
    <property type="entry name" value="PHOSPHATIDYLINOSITOL 3-KINASE REGULATORY SUBUNIT"/>
    <property type="match status" value="1"/>
</dbReference>
<dbReference type="SUPFAM" id="SSF55550">
    <property type="entry name" value="SH2 domain"/>
    <property type="match status" value="2"/>
</dbReference>
<dbReference type="SMART" id="SM00252">
    <property type="entry name" value="SH2"/>
    <property type="match status" value="2"/>
</dbReference>
<feature type="domain" description="SH2" evidence="4">
    <location>
        <begin position="33"/>
        <end position="127"/>
    </location>
</feature>
<sequence length="406" mass="47233">MEDATRNFSIEYNTQMKVPRPRRELSPEPEPEWYWGNISREEASEKLNGQPDGTFLVRDSQTASGEYTLCLRKGGNNRLIRICSKYGRFGFSEPYQFDSMASLIDYYRRESLREYNPQLNVRLERPLVEPRPIGDGHTISSLVEQLRGMRDAYDEVTAELELLERRSDTRSFAIANHKKAQEAYAEVLLMFNEQVHIAKNIRPELHERDQVQENRRHLELQRERVQQLQHQMGQELHGWVTSLRSTERDLGAVHQQERQMMQDIRDVERQLQRRGVSYAQQETLLAGRGSEPASGQGEPLSEQQDRWLLERCNRDGAQALLRDKPDGTFLIRRRSDRPDMFVLSICAQGRVEHCPIFWGERGYGFSQPYAFHSSLGSLVDYYHEEGDLSDFNSVLPKRLVYPALGA</sequence>
<feature type="domain" description="SH2" evidence="4">
    <location>
        <begin position="307"/>
        <end position="403"/>
    </location>
</feature>
<keyword evidence="1 2" id="KW-0727">SH2 domain</keyword>
<dbReference type="OrthoDB" id="3175255at2759"/>
<dbReference type="PRINTS" id="PR00678">
    <property type="entry name" value="PI3KINASEP85"/>
</dbReference>
<dbReference type="GO" id="GO:0046854">
    <property type="term" value="P:phosphatidylinositol phosphate biosynthetic process"/>
    <property type="evidence" value="ECO:0007669"/>
    <property type="project" value="TreeGrafter"/>
</dbReference>
<dbReference type="AlphaFoldDB" id="A0A6A4WQ85"/>
<keyword evidence="3" id="KW-0175">Coiled coil</keyword>
<dbReference type="Gene3D" id="3.30.505.10">
    <property type="entry name" value="SH2 domain"/>
    <property type="match status" value="2"/>
</dbReference>
<dbReference type="InterPro" id="IPR000980">
    <property type="entry name" value="SH2"/>
</dbReference>
<accession>A0A6A4WQ85</accession>
<proteinExistence type="predicted"/>
<evidence type="ECO:0000256" key="1">
    <source>
        <dbReference type="ARBA" id="ARBA00022999"/>
    </source>
</evidence>
<dbReference type="PROSITE" id="PS50001">
    <property type="entry name" value="SH2"/>
    <property type="match status" value="2"/>
</dbReference>
<comment type="caution">
    <text evidence="5">The sequence shown here is derived from an EMBL/GenBank/DDBJ whole genome shotgun (WGS) entry which is preliminary data.</text>
</comment>
<evidence type="ECO:0000313" key="5">
    <source>
        <dbReference type="EMBL" id="KAF0304211.1"/>
    </source>
</evidence>
<dbReference type="PANTHER" id="PTHR10155:SF10">
    <property type="entry name" value="PI3K21B, ISOFORM B"/>
    <property type="match status" value="1"/>
</dbReference>
<dbReference type="GO" id="GO:0005942">
    <property type="term" value="C:phosphatidylinositol 3-kinase complex"/>
    <property type="evidence" value="ECO:0007669"/>
    <property type="project" value="TreeGrafter"/>
</dbReference>
<dbReference type="FunFam" id="3.30.505.10:FF:000080">
    <property type="entry name" value="Pi3K21B, isoform C"/>
    <property type="match status" value="1"/>
</dbReference>
<dbReference type="Gene3D" id="1.10.287.1490">
    <property type="match status" value="1"/>
</dbReference>
<dbReference type="Pfam" id="PF00017">
    <property type="entry name" value="SH2"/>
    <property type="match status" value="2"/>
</dbReference>
<dbReference type="EMBL" id="VIIS01000864">
    <property type="protein sequence ID" value="KAF0304211.1"/>
    <property type="molecule type" value="Genomic_DNA"/>
</dbReference>